<protein>
    <submittedName>
        <fullName evidence="3">Histidine kinase</fullName>
    </submittedName>
</protein>
<dbReference type="STRING" id="1195760.SAMN05444281_1787"/>
<dbReference type="GO" id="GO:0016020">
    <property type="term" value="C:membrane"/>
    <property type="evidence" value="ECO:0007669"/>
    <property type="project" value="InterPro"/>
</dbReference>
<accession>A0A1M5VGV4</accession>
<dbReference type="PANTHER" id="PTHR34220">
    <property type="entry name" value="SENSOR HISTIDINE KINASE YPDA"/>
    <property type="match status" value="1"/>
</dbReference>
<dbReference type="InterPro" id="IPR010559">
    <property type="entry name" value="Sig_transdc_His_kin_internal"/>
</dbReference>
<dbReference type="Gene3D" id="3.30.450.20">
    <property type="entry name" value="PAS domain"/>
    <property type="match status" value="1"/>
</dbReference>
<dbReference type="Proteomes" id="UP000184109">
    <property type="component" value="Unassembled WGS sequence"/>
</dbReference>
<dbReference type="CDD" id="cd18774">
    <property type="entry name" value="PDC2_HK_sensor"/>
    <property type="match status" value="1"/>
</dbReference>
<keyword evidence="4" id="KW-1185">Reference proteome</keyword>
<sequence length="547" mass="64037">MQSNKFILRFKKHQQYLYISVLLIALFFMGSALINPKITSVTKDLVEDNIQGNLKSKENIVMFEFNQLNSYILGFKRIINNSLELSTQQVNDRLLFNSDLAMSNQVISNSFVGFKNEGNSQINFSNKKDSLYIIDINNTIKNIANNYKEEFLLDTIIKKENKVFNRKIYTKKRSDNTIFVVGYDVDLLAFWEYFSEMYRGDGGYTVVTNKDGICILHPEPNYIGTKLTRYFKNISIDKVLQSSIKINGYYVLDNTNSLKTKATSEFLGLEVLRYFDTVKVGENSLIVIVSFPLDIHLDKISKDLHRYFSWISFLAFITFMLILAVSRFQLKKEYFDNLKVVEEKEHLVNTNEKYQKENALLQLNQLKKKMNPHFLFNSLNSLHVLIDLNPDLSQQFVLKLAEVYRYLLEERQGNLISVKKEITFLEQYVFLQEIRFNNSLRVSIVNNYDDIILHEKIPFLSLETLVENAVKHNEITKENPLTIEVIVNKENITVINNYTPRKKKDKNSHHIGLSYLENTYKFYQINTFKTAVIDDKYICILPYITLK</sequence>
<dbReference type="RefSeq" id="WP_084730233.1">
    <property type="nucleotide sequence ID" value="NZ_BMEN01000003.1"/>
</dbReference>
<feature type="transmembrane region" description="Helical" evidence="1">
    <location>
        <begin position="307"/>
        <end position="325"/>
    </location>
</feature>
<dbReference type="OrthoDB" id="9809908at2"/>
<keyword evidence="1" id="KW-1133">Transmembrane helix</keyword>
<evidence type="ECO:0000313" key="3">
    <source>
        <dbReference type="EMBL" id="SHH74398.1"/>
    </source>
</evidence>
<feature type="transmembrane region" description="Helical" evidence="1">
    <location>
        <begin position="16"/>
        <end position="34"/>
    </location>
</feature>
<dbReference type="PANTHER" id="PTHR34220:SF7">
    <property type="entry name" value="SENSOR HISTIDINE KINASE YPDA"/>
    <property type="match status" value="1"/>
</dbReference>
<keyword evidence="3" id="KW-0418">Kinase</keyword>
<reference evidence="4" key="1">
    <citation type="submission" date="2016-11" db="EMBL/GenBank/DDBJ databases">
        <authorList>
            <person name="Varghese N."/>
            <person name="Submissions S."/>
        </authorList>
    </citation>
    <scope>NUCLEOTIDE SEQUENCE [LARGE SCALE GENOMIC DNA]</scope>
    <source>
        <strain evidence="4">DSM 100572</strain>
    </source>
</reference>
<gene>
    <name evidence="3" type="ORF">SAMN05444281_1787</name>
</gene>
<dbReference type="EMBL" id="FQXQ01000003">
    <property type="protein sequence ID" value="SHH74398.1"/>
    <property type="molecule type" value="Genomic_DNA"/>
</dbReference>
<keyword evidence="1" id="KW-0472">Membrane</keyword>
<evidence type="ECO:0000256" key="1">
    <source>
        <dbReference type="SAM" id="Phobius"/>
    </source>
</evidence>
<organism evidence="3 4">
    <name type="scientific">Wenyingzhuangia marina</name>
    <dbReference type="NCBI Taxonomy" id="1195760"/>
    <lineage>
        <taxon>Bacteria</taxon>
        <taxon>Pseudomonadati</taxon>
        <taxon>Bacteroidota</taxon>
        <taxon>Flavobacteriia</taxon>
        <taxon>Flavobacteriales</taxon>
        <taxon>Flavobacteriaceae</taxon>
        <taxon>Wenyingzhuangia</taxon>
    </lineage>
</organism>
<name>A0A1M5VGV4_9FLAO</name>
<dbReference type="AlphaFoldDB" id="A0A1M5VGV4"/>
<evidence type="ECO:0000313" key="4">
    <source>
        <dbReference type="Proteomes" id="UP000184109"/>
    </source>
</evidence>
<dbReference type="GO" id="GO:0000155">
    <property type="term" value="F:phosphorelay sensor kinase activity"/>
    <property type="evidence" value="ECO:0007669"/>
    <property type="project" value="InterPro"/>
</dbReference>
<keyword evidence="1" id="KW-0812">Transmembrane</keyword>
<dbReference type="Pfam" id="PF06580">
    <property type="entry name" value="His_kinase"/>
    <property type="match status" value="1"/>
</dbReference>
<dbReference type="InterPro" id="IPR050640">
    <property type="entry name" value="Bact_2-comp_sensor_kinase"/>
</dbReference>
<evidence type="ECO:0000259" key="2">
    <source>
        <dbReference type="Pfam" id="PF06580"/>
    </source>
</evidence>
<feature type="domain" description="Signal transduction histidine kinase internal region" evidence="2">
    <location>
        <begin position="362"/>
        <end position="440"/>
    </location>
</feature>
<keyword evidence="3" id="KW-0808">Transferase</keyword>
<proteinExistence type="predicted"/>